<feature type="chain" id="PRO_5018100822" description="RHS repeat protein" evidence="1">
    <location>
        <begin position="23"/>
        <end position="1116"/>
    </location>
</feature>
<dbReference type="RefSeq" id="WP_123871216.1">
    <property type="nucleotide sequence ID" value="NZ_CP033932.1"/>
</dbReference>
<reference evidence="3" key="1">
    <citation type="submission" date="2018-11" db="EMBL/GenBank/DDBJ databases">
        <title>Proposal to divide the Flavobacteriaceae and reorganize its genera based on Amino Acid Identity values calculated from whole genome sequences.</title>
        <authorList>
            <person name="Nicholson A.C."/>
            <person name="Gulvik C.A."/>
            <person name="Whitney A.M."/>
            <person name="Humrighouse B.W."/>
            <person name="Bell M."/>
            <person name="Holmes B."/>
            <person name="Steigerwalt A.G."/>
            <person name="Villarma A."/>
            <person name="Sheth M."/>
            <person name="Batra D."/>
            <person name="Pryor J."/>
            <person name="Bernardet J.-F."/>
            <person name="Hugo C."/>
            <person name="Kampfer P."/>
            <person name="Newman J."/>
            <person name="McQuiston J.R."/>
        </authorList>
    </citation>
    <scope>NUCLEOTIDE SEQUENCE [LARGE SCALE GENOMIC DNA]</scope>
    <source>
        <strain evidence="3">G0229</strain>
    </source>
</reference>
<proteinExistence type="predicted"/>
<evidence type="ECO:0008006" key="4">
    <source>
        <dbReference type="Google" id="ProtNLM"/>
    </source>
</evidence>
<feature type="signal peptide" evidence="1">
    <location>
        <begin position="1"/>
        <end position="22"/>
    </location>
</feature>
<dbReference type="KEGG" id="cben:EG339_17630"/>
<protein>
    <recommendedName>
        <fullName evidence="4">RHS repeat protein</fullName>
    </recommendedName>
</protein>
<gene>
    <name evidence="2" type="ORF">EG339_17630</name>
</gene>
<evidence type="ECO:0000256" key="1">
    <source>
        <dbReference type="SAM" id="SignalP"/>
    </source>
</evidence>
<dbReference type="AlphaFoldDB" id="A0A3G6TJK9"/>
<keyword evidence="3" id="KW-1185">Reference proteome</keyword>
<accession>A0A3G6TJK9</accession>
<evidence type="ECO:0000313" key="3">
    <source>
        <dbReference type="Proteomes" id="UP000271193"/>
    </source>
</evidence>
<keyword evidence="1" id="KW-0732">Signal</keyword>
<dbReference type="GeneID" id="99066630"/>
<name>A0A3G6TJK9_9FLAO</name>
<organism evidence="2 3">
    <name type="scientific">Chryseobacterium bernardetii</name>
    <dbReference type="NCBI Taxonomy" id="1241978"/>
    <lineage>
        <taxon>Bacteria</taxon>
        <taxon>Pseudomonadati</taxon>
        <taxon>Bacteroidota</taxon>
        <taxon>Flavobacteriia</taxon>
        <taxon>Flavobacteriales</taxon>
        <taxon>Weeksellaceae</taxon>
        <taxon>Chryseobacterium group</taxon>
        <taxon>Chryseobacterium</taxon>
    </lineage>
</organism>
<dbReference type="EMBL" id="CP033932">
    <property type="protein sequence ID" value="AZB26280.1"/>
    <property type="molecule type" value="Genomic_DNA"/>
</dbReference>
<sequence length="1116" mass="126067">MKKAIITLGTILLFTTAVPAQYVPKILPPSPNATSIAKFVESPVSYYRGTANINIPLFNIDTGDIPLNVSIQYDTKGIRVAEISSSVGAGWSLLTGGLITRQIRQRPDEYSKGYLTYSYNSDFENNTVLRHQLGDENASYADSPTPVDEDPDMFFINFLGKSAKFIIDNVTKKAVTQSFDDWKIDIDYENPLDGNYRINRIIITDETGNQYFFGQDISKLNSAYDIVTSVSSGLIAPISEPPTYQENSYRTAWHLKEVKTLKNNYLFNYTSEQVTTYSKTDINKGDYIGAISLATTRTTQQVLQNIIFPEGSLDFIYSSSEREDLEGGKALNALILKDNKGEQMKKISFVQSYHSGNHNNIHPLVLQKDLRSDKRLFLNQVNELDKNDNILSSYKLEYNSMELPNRHSNSIDYWGYYNGKSNSMNIFTDVKDGNRDVYSAYTEAGILTKIIYPTGGSENFYYEDNNVLIPTYFSNFILSNPSRILYDDKVTALAKAPDNFVLNNGSATIGKYIKVFDIPNVYGNKFSFTAMLGVGCTSVETSDCKTKVRLYRIDKNTGAILASYTITQGNNVELVNPPFESGKYRLEVSNPSFTLNDSQNYETNPFSVALRWKEYKPDIPINSFVGGGRRISRIEVNDNGKITKRKYTYTLPNGTTSGKLLGIPDYMCIIKKYGNLTMIAGQIQNRIQPMSSFNNAGQVGYSQVTETFSSGDDSVLWSKKYNFTNYPDGGQYYKFPYHLPDDMDWARGLNLNTTMYDSEGKTVELLENKYNFSDEQFFPYRFYRTFNGDVGTNAPYTELTPLPPAQAPSSYLLSHNIKSIPIYKWGNYLNGPLDSSTLFNYDIYRTSFFYGGMIRNYQKIKTEYVNGIAVKKMYIDIAKESLNHHQVTSENTIYSDGTSQETSYQYAHEKGNIKLINANMIGIPLETTVIRKQNANDPNGKIISKTETKYDNPSNLFPSSVVSTDLQNVVSTEVSYDKYDSKGNLQQYTTKDGVSTVIIWGYNGTRPIAKIENAKLENIGQSFIDSIVNASNTDAAAERNNDETTLLNAFKTFKDNLSGYQITTYTYDPLIGVRSITPPSGIREVYLYDDAGRLKEIREQNNTGKLLKEFNYHYKN</sequence>
<evidence type="ECO:0000313" key="2">
    <source>
        <dbReference type="EMBL" id="AZB26280.1"/>
    </source>
</evidence>
<dbReference type="Proteomes" id="UP000271193">
    <property type="component" value="Chromosome"/>
</dbReference>